<proteinExistence type="predicted"/>
<feature type="region of interest" description="Disordered" evidence="1">
    <location>
        <begin position="1"/>
        <end position="63"/>
    </location>
</feature>
<dbReference type="RefSeq" id="XP_066706077.1">
    <property type="nucleotide sequence ID" value="XM_066837184.1"/>
</dbReference>
<protein>
    <submittedName>
        <fullName evidence="2">Uncharacterized protein</fullName>
    </submittedName>
</protein>
<organism evidence="2 3">
    <name type="scientific">Apiospora aurea</name>
    <dbReference type="NCBI Taxonomy" id="335848"/>
    <lineage>
        <taxon>Eukaryota</taxon>
        <taxon>Fungi</taxon>
        <taxon>Dikarya</taxon>
        <taxon>Ascomycota</taxon>
        <taxon>Pezizomycotina</taxon>
        <taxon>Sordariomycetes</taxon>
        <taxon>Xylariomycetidae</taxon>
        <taxon>Amphisphaeriales</taxon>
        <taxon>Apiosporaceae</taxon>
        <taxon>Apiospora</taxon>
    </lineage>
</organism>
<comment type="caution">
    <text evidence="2">The sequence shown here is derived from an EMBL/GenBank/DDBJ whole genome shotgun (WGS) entry which is preliminary data.</text>
</comment>
<keyword evidence="3" id="KW-1185">Reference proteome</keyword>
<evidence type="ECO:0000256" key="1">
    <source>
        <dbReference type="SAM" id="MobiDB-lite"/>
    </source>
</evidence>
<gene>
    <name evidence="2" type="ORF">PG986_000962</name>
</gene>
<evidence type="ECO:0000313" key="3">
    <source>
        <dbReference type="Proteomes" id="UP001391051"/>
    </source>
</evidence>
<sequence>MTTDHFRRNASSECRTPLPGIPYYRHHRPNPSRDRKKQPRSKHEGLPPAPAAPAGTGTQPVAGRAVFEQRAAAAVVGAGVVKVARQPHEQVVHMVAPRQHVHLEPRGEQVAVGALAGQTEGGQVVGLELAGDLVEELPGRPSSSLEGNAGGAEGALSSIALYSSARRARTT</sequence>
<feature type="compositionally biased region" description="Basic residues" evidence="1">
    <location>
        <begin position="24"/>
        <end position="40"/>
    </location>
</feature>
<name>A0ABR1QVH1_9PEZI</name>
<accession>A0ABR1QVH1</accession>
<dbReference type="Proteomes" id="UP001391051">
    <property type="component" value="Unassembled WGS sequence"/>
</dbReference>
<reference evidence="2 3" key="1">
    <citation type="submission" date="2023-01" db="EMBL/GenBank/DDBJ databases">
        <title>Analysis of 21 Apiospora genomes using comparative genomics revels a genus with tremendous synthesis potential of carbohydrate active enzymes and secondary metabolites.</title>
        <authorList>
            <person name="Sorensen T."/>
        </authorList>
    </citation>
    <scope>NUCLEOTIDE SEQUENCE [LARGE SCALE GENOMIC DNA]</scope>
    <source>
        <strain evidence="2 3">CBS 24483</strain>
    </source>
</reference>
<evidence type="ECO:0000313" key="2">
    <source>
        <dbReference type="EMBL" id="KAK7966685.1"/>
    </source>
</evidence>
<dbReference type="EMBL" id="JAQQWE010000001">
    <property type="protein sequence ID" value="KAK7966685.1"/>
    <property type="molecule type" value="Genomic_DNA"/>
</dbReference>
<dbReference type="GeneID" id="92070246"/>